<evidence type="ECO:0008006" key="3">
    <source>
        <dbReference type="Google" id="ProtNLM"/>
    </source>
</evidence>
<accession>A0A6M3KUD2</accession>
<evidence type="ECO:0000313" key="2">
    <source>
        <dbReference type="EMBL" id="QJA85054.1"/>
    </source>
</evidence>
<sequence>MNNVILFVSHKKAQCGVYEFGKDITDALQHSMCYQFVRVECSSLPGLRDAITENNPIGIIYNYSPLVFPWMNHKIRSITSVPQIGIIHDITQYVADTATSEGVTGINSLFNFYIAPDPTLLSSNPLVYKTGRLVPQYQGSPPDYSELTIGSFGFGTPGKGFEKIVQLVQHEFDVANIRFNIPAADFGDYGGINAKAIAEQCKTQITKPGIRLNITHEYLDRESLLDFLAQNTINVFLYEDTGDRGLSSAIDIAMAVRRPIAVSGSIMFRHLHDVKPSICITGNSLKSIIENGFTPLQKHYEEWSSENLLRDYERTLDSIFLKQRSVI</sequence>
<organism evidence="2">
    <name type="scientific">viral metagenome</name>
    <dbReference type="NCBI Taxonomy" id="1070528"/>
    <lineage>
        <taxon>unclassified sequences</taxon>
        <taxon>metagenomes</taxon>
        <taxon>organismal metagenomes</taxon>
    </lineage>
</organism>
<dbReference type="EMBL" id="MT142340">
    <property type="protein sequence ID" value="QJA78501.1"/>
    <property type="molecule type" value="Genomic_DNA"/>
</dbReference>
<name>A0A6M3KUD2_9ZZZZ</name>
<proteinExistence type="predicted"/>
<gene>
    <name evidence="1" type="ORF">MM415A01061_0005</name>
    <name evidence="2" type="ORF">MM415B02290_0002</name>
</gene>
<evidence type="ECO:0000313" key="1">
    <source>
        <dbReference type="EMBL" id="QJA78501.1"/>
    </source>
</evidence>
<protein>
    <recommendedName>
        <fullName evidence="3">Glycosyltransferase</fullName>
    </recommendedName>
</protein>
<dbReference type="EMBL" id="MT142551">
    <property type="protein sequence ID" value="QJA85054.1"/>
    <property type="molecule type" value="Genomic_DNA"/>
</dbReference>
<dbReference type="AlphaFoldDB" id="A0A6M3KUD2"/>
<reference evidence="2" key="1">
    <citation type="submission" date="2020-03" db="EMBL/GenBank/DDBJ databases">
        <title>The deep terrestrial virosphere.</title>
        <authorList>
            <person name="Holmfeldt K."/>
            <person name="Nilsson E."/>
            <person name="Simone D."/>
            <person name="Lopez-Fernandez M."/>
            <person name="Wu X."/>
            <person name="de Brujin I."/>
            <person name="Lundin D."/>
            <person name="Andersson A."/>
            <person name="Bertilsson S."/>
            <person name="Dopson M."/>
        </authorList>
    </citation>
    <scope>NUCLEOTIDE SEQUENCE</scope>
    <source>
        <strain evidence="1">MM415A01061</strain>
        <strain evidence="2">MM415B02290</strain>
    </source>
</reference>